<evidence type="ECO:0000259" key="3">
    <source>
        <dbReference type="PROSITE" id="PS50404"/>
    </source>
</evidence>
<dbReference type="SUPFAM" id="SSF47616">
    <property type="entry name" value="GST C-terminal domain-like"/>
    <property type="match status" value="1"/>
</dbReference>
<dbReference type="PANTHER" id="PTHR44051:SF9">
    <property type="entry name" value="GLUTATHIONE S-TRANSFERASE 1"/>
    <property type="match status" value="1"/>
</dbReference>
<dbReference type="AlphaFoldDB" id="A0A427Y9V3"/>
<feature type="compositionally biased region" description="Low complexity" evidence="2">
    <location>
        <begin position="26"/>
        <end position="41"/>
    </location>
</feature>
<dbReference type="InterPro" id="IPR036249">
    <property type="entry name" value="Thioredoxin-like_sf"/>
</dbReference>
<dbReference type="CDD" id="cd03046">
    <property type="entry name" value="GST_N_GTT1_like"/>
    <property type="match status" value="1"/>
</dbReference>
<proteinExistence type="inferred from homology"/>
<comment type="similarity">
    <text evidence="1">Belongs to the GST superfamily.</text>
</comment>
<dbReference type="InterPro" id="IPR036282">
    <property type="entry name" value="Glutathione-S-Trfase_C_sf"/>
</dbReference>
<dbReference type="Proteomes" id="UP000279236">
    <property type="component" value="Unassembled WGS sequence"/>
</dbReference>
<name>A0A427Y9V3_9TREE</name>
<dbReference type="RefSeq" id="XP_028480091.1">
    <property type="nucleotide sequence ID" value="XM_028616234.1"/>
</dbReference>
<dbReference type="InterPro" id="IPR040079">
    <property type="entry name" value="Glutathione_S-Trfase"/>
</dbReference>
<dbReference type="SUPFAM" id="SSF52833">
    <property type="entry name" value="Thioredoxin-like"/>
    <property type="match status" value="1"/>
</dbReference>
<dbReference type="Gene3D" id="1.20.1050.10">
    <property type="match status" value="1"/>
</dbReference>
<dbReference type="PANTHER" id="PTHR44051">
    <property type="entry name" value="GLUTATHIONE S-TRANSFERASE-RELATED"/>
    <property type="match status" value="1"/>
</dbReference>
<dbReference type="SFLD" id="SFLDS00019">
    <property type="entry name" value="Glutathione_Transferase_(cytos"/>
    <property type="match status" value="1"/>
</dbReference>
<comment type="caution">
    <text evidence="4">The sequence shown here is derived from an EMBL/GenBank/DDBJ whole genome shotgun (WGS) entry which is preliminary data.</text>
</comment>
<organism evidence="4 5">
    <name type="scientific">Apiotrichum porosum</name>
    <dbReference type="NCBI Taxonomy" id="105984"/>
    <lineage>
        <taxon>Eukaryota</taxon>
        <taxon>Fungi</taxon>
        <taxon>Dikarya</taxon>
        <taxon>Basidiomycota</taxon>
        <taxon>Agaricomycotina</taxon>
        <taxon>Tremellomycetes</taxon>
        <taxon>Trichosporonales</taxon>
        <taxon>Trichosporonaceae</taxon>
        <taxon>Apiotrichum</taxon>
    </lineage>
</organism>
<dbReference type="GeneID" id="39584944"/>
<dbReference type="Gene3D" id="3.40.30.10">
    <property type="entry name" value="Glutaredoxin"/>
    <property type="match status" value="1"/>
</dbReference>
<feature type="region of interest" description="Disordered" evidence="2">
    <location>
        <begin position="20"/>
        <end position="41"/>
    </location>
</feature>
<protein>
    <recommendedName>
        <fullName evidence="3">GST N-terminal domain-containing protein</fullName>
    </recommendedName>
</protein>
<keyword evidence="5" id="KW-1185">Reference proteome</keyword>
<dbReference type="PROSITE" id="PS50404">
    <property type="entry name" value="GST_NTER"/>
    <property type="match status" value="1"/>
</dbReference>
<dbReference type="OrthoDB" id="2098326at2759"/>
<evidence type="ECO:0000313" key="4">
    <source>
        <dbReference type="EMBL" id="RSH87883.1"/>
    </source>
</evidence>
<evidence type="ECO:0000313" key="5">
    <source>
        <dbReference type="Proteomes" id="UP000279236"/>
    </source>
</evidence>
<evidence type="ECO:0000256" key="2">
    <source>
        <dbReference type="SAM" id="MobiDB-lite"/>
    </source>
</evidence>
<evidence type="ECO:0000256" key="1">
    <source>
        <dbReference type="ARBA" id="ARBA00007409"/>
    </source>
</evidence>
<sequence>MASAAETAAYAAAEAERAAATVPEVTTDAAPPVSADPAAPAAADIAPLPTAQDPTRVRLHHLNNSRSERIVWLLEELGVEYDVTVHYRSKIGFAPESLKAINPLGKAPAIELGGKVYTESGAIVHLLLSTFKTPAALEAGPASGQDSVHWSHFAEGSLMLFLQPMVTISRGGEVFASRGIAGMLFGGIVGKFVAWYTGMAADNVKNMLQEVEGFLAAHENFTGGEQLGEGDFMMAYPLNAVLRRGAPAGMYLGDKTKAWVERVSARPGYVAAEKRIKDEEEKQRPAETAE</sequence>
<dbReference type="STRING" id="105984.A0A427Y9V3"/>
<reference evidence="4 5" key="1">
    <citation type="submission" date="2018-11" db="EMBL/GenBank/DDBJ databases">
        <title>Genome sequence of Apiotrichum porosum DSM 27194.</title>
        <authorList>
            <person name="Aliyu H."/>
            <person name="Gorte O."/>
            <person name="Ochsenreither K."/>
        </authorList>
    </citation>
    <scope>NUCLEOTIDE SEQUENCE [LARGE SCALE GENOMIC DNA]</scope>
    <source>
        <strain evidence="4 5">DSM 27194</strain>
    </source>
</reference>
<accession>A0A427Y9V3</accession>
<dbReference type="EMBL" id="RSCE01000001">
    <property type="protein sequence ID" value="RSH87883.1"/>
    <property type="molecule type" value="Genomic_DNA"/>
</dbReference>
<gene>
    <name evidence="4" type="ORF">EHS24_000401</name>
</gene>
<dbReference type="Pfam" id="PF02798">
    <property type="entry name" value="GST_N"/>
    <property type="match status" value="1"/>
</dbReference>
<dbReference type="SFLD" id="SFLDG00358">
    <property type="entry name" value="Main_(cytGST)"/>
    <property type="match status" value="1"/>
</dbReference>
<dbReference type="InterPro" id="IPR004045">
    <property type="entry name" value="Glutathione_S-Trfase_N"/>
</dbReference>
<feature type="domain" description="GST N-terminal" evidence="3">
    <location>
        <begin position="54"/>
        <end position="135"/>
    </location>
</feature>